<dbReference type="InterPro" id="IPR027417">
    <property type="entry name" value="P-loop_NTPase"/>
</dbReference>
<evidence type="ECO:0000313" key="4">
    <source>
        <dbReference type="Proteomes" id="UP000621386"/>
    </source>
</evidence>
<dbReference type="InterPro" id="IPR002182">
    <property type="entry name" value="NB-ARC"/>
</dbReference>
<organism evidence="3 4">
    <name type="scientific">Streptomyces musisoli</name>
    <dbReference type="NCBI Taxonomy" id="2802280"/>
    <lineage>
        <taxon>Bacteria</taxon>
        <taxon>Bacillati</taxon>
        <taxon>Actinomycetota</taxon>
        <taxon>Actinomycetes</taxon>
        <taxon>Kitasatosporales</taxon>
        <taxon>Streptomycetaceae</taxon>
        <taxon>Streptomyces</taxon>
    </lineage>
</organism>
<feature type="domain" description="NB-ARC" evidence="1">
    <location>
        <begin position="89"/>
        <end position="233"/>
    </location>
</feature>
<dbReference type="Gene3D" id="3.40.50.300">
    <property type="entry name" value="P-loop containing nucleotide triphosphate hydrolases"/>
    <property type="match status" value="1"/>
</dbReference>
<gene>
    <name evidence="3" type="ORF">JK361_07830</name>
</gene>
<dbReference type="RefSeq" id="WP_201814900.1">
    <property type="nucleotide sequence ID" value="NZ_JAERRH010000002.1"/>
</dbReference>
<feature type="domain" description="DUF7779" evidence="2">
    <location>
        <begin position="325"/>
        <end position="417"/>
    </location>
</feature>
<dbReference type="EMBL" id="JAERRH010000002">
    <property type="protein sequence ID" value="MBL1104507.1"/>
    <property type="molecule type" value="Genomic_DNA"/>
</dbReference>
<proteinExistence type="predicted"/>
<dbReference type="PANTHER" id="PTHR46082">
    <property type="entry name" value="ATP/GTP-BINDING PROTEIN-RELATED"/>
    <property type="match status" value="1"/>
</dbReference>
<name>A0ABS1NWK5_9ACTN</name>
<dbReference type="Pfam" id="PF25000">
    <property type="entry name" value="DUF7779"/>
    <property type="match status" value="1"/>
</dbReference>
<protein>
    <submittedName>
        <fullName evidence="3">Tetratricopeptide repeat protein</fullName>
    </submittedName>
</protein>
<dbReference type="InterPro" id="IPR053137">
    <property type="entry name" value="NLR-like"/>
</dbReference>
<sequence length="904" mass="95756">MSGPSSQPPTGVHGDHVEIHDNVIVGDVVGKQVIHQHPPRPPASWPHQVGVIPPKAGFFQDRAEAARLREVLSGSAAAVLVGQDSVRGQVLTGMGGVGKTQLAADYARAARQAGEVDLLIWITANTSSAVVSGYAQAAVEALGADPTDPQAAARALLAWLEPAPRTEPPCRWLIVLDDVSDPADLHGLWPPSSPHGRTLVTTRRQDAALTRQGRQLVTIGLFTEAESLDYLREALAAHDRHDPAEQLAALAGQLGHLPLALSQAAAYLADTGISVSAYQSLLADRGLTLADASPDALPDDQPHTMAAAWALSIDRADTLRPHGLARPLLRLAAFLDPNGIPEDVLTSGPVLTYLTDSLRADTAQAAPPVTAEQAKLALSALRRLSLAHRTSAGTGFPTARIHQLIQHSVRDALTPDEHCALARTAADALCAVWPDLERDPTLAQSLRSNTTALTTCAESALYLPDVHTVLLRAGRSLGESGQVNAAVEYFRHLADTAHGHVGRDGPKTLNARHNLAHWLGEAGDAAGAAHAFAALLQDMVRVLGPDHVETLIARNNGAYWQGQAGDAAGAANAFAALLRDRLRVLGVTHPHTMETCINLAHWLGEAGDAAGAAEALAELLQVMSPALGQDDTRILAMCRLLAHWRGTAGDAAGAAAAYPELVERLARVLGPDHPDTLTVRSQRAYWREKAGDAAGAAAEFAELLDDMVRVLGPDHPNSLETRNLLAHVRGQAGNAAEAAAAYPELLDDMYRVLGRDAPSTLAARSNFADWTGQSGDARGAADAFAELLRDMTRVMGAHHPSTLVARGNLAYYRRQAGDVDEAVTEYGALLKDMLHVLGAAHPHTVSTLVSLLDCRLEKAATSGEAATPSDLLQEMTQLLGPEHLRAMATSRYFRDWARDMSGGT</sequence>
<dbReference type="Pfam" id="PF00931">
    <property type="entry name" value="NB-ARC"/>
    <property type="match status" value="1"/>
</dbReference>
<dbReference type="SUPFAM" id="SSF52540">
    <property type="entry name" value="P-loop containing nucleoside triphosphate hydrolases"/>
    <property type="match status" value="1"/>
</dbReference>
<dbReference type="InterPro" id="IPR056681">
    <property type="entry name" value="DUF7779"/>
</dbReference>
<dbReference type="InterPro" id="IPR011990">
    <property type="entry name" value="TPR-like_helical_dom_sf"/>
</dbReference>
<dbReference type="SUPFAM" id="SSF48452">
    <property type="entry name" value="TPR-like"/>
    <property type="match status" value="3"/>
</dbReference>
<evidence type="ECO:0000259" key="1">
    <source>
        <dbReference type="Pfam" id="PF00931"/>
    </source>
</evidence>
<keyword evidence="4" id="KW-1185">Reference proteome</keyword>
<accession>A0ABS1NWK5</accession>
<comment type="caution">
    <text evidence="3">The sequence shown here is derived from an EMBL/GenBank/DDBJ whole genome shotgun (WGS) entry which is preliminary data.</text>
</comment>
<dbReference type="Pfam" id="PF13374">
    <property type="entry name" value="TPR_10"/>
    <property type="match status" value="1"/>
</dbReference>
<reference evidence="3 4" key="1">
    <citation type="submission" date="2021-01" db="EMBL/GenBank/DDBJ databases">
        <title>WGS of actinomycetes isolated from Thailand.</title>
        <authorList>
            <person name="Thawai C."/>
        </authorList>
    </citation>
    <scope>NUCLEOTIDE SEQUENCE [LARGE SCALE GENOMIC DNA]</scope>
    <source>
        <strain evidence="3 4">CH5-8</strain>
    </source>
</reference>
<dbReference type="Gene3D" id="1.25.40.10">
    <property type="entry name" value="Tetratricopeptide repeat domain"/>
    <property type="match status" value="2"/>
</dbReference>
<evidence type="ECO:0000259" key="2">
    <source>
        <dbReference type="Pfam" id="PF25000"/>
    </source>
</evidence>
<dbReference type="Proteomes" id="UP000621386">
    <property type="component" value="Unassembled WGS sequence"/>
</dbReference>
<evidence type="ECO:0000313" key="3">
    <source>
        <dbReference type="EMBL" id="MBL1104507.1"/>
    </source>
</evidence>
<dbReference type="PANTHER" id="PTHR46082:SF6">
    <property type="entry name" value="AAA+ ATPASE DOMAIN-CONTAINING PROTEIN-RELATED"/>
    <property type="match status" value="1"/>
</dbReference>